<protein>
    <submittedName>
        <fullName evidence="1">Uncharacterized protein</fullName>
    </submittedName>
</protein>
<dbReference type="AlphaFoldDB" id="A0A3B0VPG1"/>
<evidence type="ECO:0000313" key="1">
    <source>
        <dbReference type="EMBL" id="VAW42360.1"/>
    </source>
</evidence>
<gene>
    <name evidence="1" type="ORF">MNBD_GAMMA01-1121</name>
</gene>
<accession>A0A3B0VPG1</accession>
<reference evidence="1" key="1">
    <citation type="submission" date="2018-06" db="EMBL/GenBank/DDBJ databases">
        <authorList>
            <person name="Zhirakovskaya E."/>
        </authorList>
    </citation>
    <scope>NUCLEOTIDE SEQUENCE</scope>
</reference>
<dbReference type="EMBL" id="UOEW01000358">
    <property type="protein sequence ID" value="VAW42360.1"/>
    <property type="molecule type" value="Genomic_DNA"/>
</dbReference>
<sequence>MSKYSKFLVCLLFSILCTPAVFSQSDANIKANEVTIIAETTDGNIAENEFKSLISANAIVYQLRKNYGIKGSVLLSKALWQILNSYNNQQQAQNVWQAAINKIPEIDHNRYSPLVNFQFISGQILSKYTNGMTLEKWHESRIGIKINKNNIDDFLRLNDELTIYMQLNSVWDVILTDIARQENIIWSDVFVASFTIFSDAENSHDNVIVDDVLEINANVIEELLKWQNTDDKIDTLADLTKYIESSNQSARNFYHSIIRFGLNKHYQHYLATSLSWFEVAYYLSVHKVNMTATELLLVNDFIEENDTWFLSKEQQLLAINTKLPQMVEDSINNVKNYYQLKQHPLNLDLPIAYQLIEPHLKKYMLNPFRQKVHRELEVCLNISEEFAPFPQQPIEVNQFNGCIKNMVAAALVENNTRELSGSLTKIDTKGALDRALQLPAWQIINIMYAKIAQSRCLKAPNQLTNPLEWMLAAESLLWFADRWPNYIKKYPHNKQLNRVIVQGQKLADGFNCLEKPKAEILDANFNQIVQAWDNVKTMIKQVADEFVEQNLMPGSDIDLLANAEKPSNYRVKDEKINACDVQKSCGVHVSLESSRALFGLFPNHLLVAAQLKLGNLKLCYDNVGWENKRSAATHLDNDSVANYFANFSFSIKGYYNEDLVFERKLTSKGEYHYLFAENSTEVLSTYCPLSIVGNKISTKLARGTFGLLPNRLTFLTASRANASKILSSHWSAGEEWQDKITSQDTTVVSENTLAELNSDIQQAYQQKATMLQDLIYKTLLNKLRNSTQKQQLLADSFANMSRMTKQFSHLLYLMQMDDLLNNDQLQGIIFGSDKIPDINTIRELHKNQLNINQLIISVDENMQINQNKWNNFTSTWSNAYLNNILFRLSSL</sequence>
<name>A0A3B0VPG1_9ZZZZ</name>
<organism evidence="1">
    <name type="scientific">hydrothermal vent metagenome</name>
    <dbReference type="NCBI Taxonomy" id="652676"/>
    <lineage>
        <taxon>unclassified sequences</taxon>
        <taxon>metagenomes</taxon>
        <taxon>ecological metagenomes</taxon>
    </lineage>
</organism>
<proteinExistence type="predicted"/>